<evidence type="ECO:0000313" key="2">
    <source>
        <dbReference type="EMBL" id="RKP14194.1"/>
    </source>
</evidence>
<feature type="compositionally biased region" description="Polar residues" evidence="1">
    <location>
        <begin position="425"/>
        <end position="437"/>
    </location>
</feature>
<feature type="compositionally biased region" description="Basic and acidic residues" evidence="1">
    <location>
        <begin position="370"/>
        <end position="404"/>
    </location>
</feature>
<organism evidence="2 3">
    <name type="scientific">Piptocephalis cylindrospora</name>
    <dbReference type="NCBI Taxonomy" id="1907219"/>
    <lineage>
        <taxon>Eukaryota</taxon>
        <taxon>Fungi</taxon>
        <taxon>Fungi incertae sedis</taxon>
        <taxon>Zoopagomycota</taxon>
        <taxon>Zoopagomycotina</taxon>
        <taxon>Zoopagomycetes</taxon>
        <taxon>Zoopagales</taxon>
        <taxon>Piptocephalidaceae</taxon>
        <taxon>Piptocephalis</taxon>
    </lineage>
</organism>
<dbReference type="SMART" id="SM00384">
    <property type="entry name" value="AT_hook"/>
    <property type="match status" value="5"/>
</dbReference>
<reference evidence="3" key="1">
    <citation type="journal article" date="2018" name="Nat. Microbiol.">
        <title>Leveraging single-cell genomics to expand the fungal tree of life.</title>
        <authorList>
            <person name="Ahrendt S.R."/>
            <person name="Quandt C.A."/>
            <person name="Ciobanu D."/>
            <person name="Clum A."/>
            <person name="Salamov A."/>
            <person name="Andreopoulos B."/>
            <person name="Cheng J.F."/>
            <person name="Woyke T."/>
            <person name="Pelin A."/>
            <person name="Henrissat B."/>
            <person name="Reynolds N.K."/>
            <person name="Benny G.L."/>
            <person name="Smith M.E."/>
            <person name="James T.Y."/>
            <person name="Grigoriev I.V."/>
        </authorList>
    </citation>
    <scope>NUCLEOTIDE SEQUENCE [LARGE SCALE GENOMIC DNA]</scope>
</reference>
<accession>A0A4P9Y628</accession>
<feature type="compositionally biased region" description="Low complexity" evidence="1">
    <location>
        <begin position="25"/>
        <end position="36"/>
    </location>
</feature>
<keyword evidence="3" id="KW-1185">Reference proteome</keyword>
<dbReference type="PRINTS" id="PR00929">
    <property type="entry name" value="ATHOOK"/>
</dbReference>
<proteinExistence type="predicted"/>
<protein>
    <submittedName>
        <fullName evidence="2">Uncharacterized protein</fullName>
    </submittedName>
</protein>
<name>A0A4P9Y628_9FUNG</name>
<dbReference type="AlphaFoldDB" id="A0A4P9Y628"/>
<feature type="region of interest" description="Disordered" evidence="1">
    <location>
        <begin position="265"/>
        <end position="437"/>
    </location>
</feature>
<evidence type="ECO:0000256" key="1">
    <source>
        <dbReference type="SAM" id="MobiDB-lite"/>
    </source>
</evidence>
<dbReference type="OrthoDB" id="20865at2759"/>
<dbReference type="Proteomes" id="UP000267251">
    <property type="component" value="Unassembled WGS sequence"/>
</dbReference>
<dbReference type="EMBL" id="KZ987870">
    <property type="protein sequence ID" value="RKP14194.1"/>
    <property type="molecule type" value="Genomic_DNA"/>
</dbReference>
<feature type="compositionally biased region" description="Basic and acidic residues" evidence="1">
    <location>
        <begin position="290"/>
        <end position="301"/>
    </location>
</feature>
<feature type="compositionally biased region" description="Basic and acidic residues" evidence="1">
    <location>
        <begin position="8"/>
        <end position="18"/>
    </location>
</feature>
<feature type="region of interest" description="Disordered" evidence="1">
    <location>
        <begin position="1"/>
        <end position="39"/>
    </location>
</feature>
<sequence>MTRSPSPPEERTVEKDSSYRPSPSPSTLLTTPQLLPESQDLSTPNIAEAFASLPPDLVQHARSMGLPIDGYPELLPRAAKYLSTFTAALSARGPAPRRPGRPARPATIAYPLLALQVTAQDLGLNFPITSAVRRSTLPVRSYQTSLDLFRTTLNLRTPEGPSIQTLSIRYGCPMGMDAQVKALKDAFLPRWQAAQAASREKQSRPGCQDAMDSPSLACFICICRAQKVKLPMMEVLRMATESLPVMRRWIKLVEDQCPQELSTLASQAKAGEYPSKDGSVPRKRGRPPKVRTEGMDSDPFRKTTGPISSTGEEPPRKRGPGRPRKIIAAENNDAPPVKRGPGRPRKIKVADTNGADALAKEAPGKAMGTEVEKKNGENIEDKVQETERIVRFDPDSPFVSKDDMGFTEAEIPKKRGRGRPKKSEGVNSVPGTPKTQRVSFMEKLRLVVAAQDDTGSAPDLSMSIALAPPMDGLNPMVPFPSWRKTARYRRYRKWLEDVSGNF</sequence>
<dbReference type="InterPro" id="IPR017956">
    <property type="entry name" value="AT_hook_DNA-bd_motif"/>
</dbReference>
<evidence type="ECO:0000313" key="3">
    <source>
        <dbReference type="Proteomes" id="UP000267251"/>
    </source>
</evidence>
<gene>
    <name evidence="2" type="ORF">BJ684DRAFT_15466</name>
</gene>
<dbReference type="GO" id="GO:0003677">
    <property type="term" value="F:DNA binding"/>
    <property type="evidence" value="ECO:0007669"/>
    <property type="project" value="InterPro"/>
</dbReference>